<gene>
    <name evidence="1" type="ORF">AAP_01066</name>
</gene>
<keyword evidence="2" id="KW-1185">Reference proteome</keyword>
<dbReference type="EMBL" id="AZGZ01000003">
    <property type="protein sequence ID" value="KZZ96293.1"/>
    <property type="molecule type" value="Genomic_DNA"/>
</dbReference>
<evidence type="ECO:0000313" key="2">
    <source>
        <dbReference type="Proteomes" id="UP000242877"/>
    </source>
</evidence>
<comment type="caution">
    <text evidence="1">The sequence shown here is derived from an EMBL/GenBank/DDBJ whole genome shotgun (WGS) entry which is preliminary data.</text>
</comment>
<dbReference type="Proteomes" id="UP000242877">
    <property type="component" value="Unassembled WGS sequence"/>
</dbReference>
<sequence length="184" mass="20595">MTANADTHIDTDADADANLDPYEGVKTFDSTACDVYEANGLYIVLHTPERFKGAYLWGLLIATSEHSGFFMTQYLIEDKWCFSGRMVAMEDVEGLVVAMRVGRFDGVDEKWIAAIKKCVGSARPKGDFTDRSWTLQAIYDLADSGFIDLFPKWPEVFKIEGKILAVAGERRSGPARYILNYEPS</sequence>
<accession>A0A162IP63</accession>
<evidence type="ECO:0000313" key="1">
    <source>
        <dbReference type="EMBL" id="KZZ96293.1"/>
    </source>
</evidence>
<name>A0A162IP63_9EURO</name>
<dbReference type="OrthoDB" id="3016366at2759"/>
<reference evidence="1 2" key="1">
    <citation type="journal article" date="2016" name="Genome Biol. Evol.">
        <title>Divergent and convergent evolution of fungal pathogenicity.</title>
        <authorList>
            <person name="Shang Y."/>
            <person name="Xiao G."/>
            <person name="Zheng P."/>
            <person name="Cen K."/>
            <person name="Zhan S."/>
            <person name="Wang C."/>
        </authorList>
    </citation>
    <scope>NUCLEOTIDE SEQUENCE [LARGE SCALE GENOMIC DNA]</scope>
    <source>
        <strain evidence="1 2">ARSEF 7405</strain>
    </source>
</reference>
<organism evidence="1 2">
    <name type="scientific">Ascosphaera apis ARSEF 7405</name>
    <dbReference type="NCBI Taxonomy" id="392613"/>
    <lineage>
        <taxon>Eukaryota</taxon>
        <taxon>Fungi</taxon>
        <taxon>Dikarya</taxon>
        <taxon>Ascomycota</taxon>
        <taxon>Pezizomycotina</taxon>
        <taxon>Eurotiomycetes</taxon>
        <taxon>Eurotiomycetidae</taxon>
        <taxon>Onygenales</taxon>
        <taxon>Ascosphaeraceae</taxon>
        <taxon>Ascosphaera</taxon>
    </lineage>
</organism>
<dbReference type="VEuPathDB" id="FungiDB:AAP_01066"/>
<protein>
    <submittedName>
        <fullName evidence="1">Uncharacterized protein</fullName>
    </submittedName>
</protein>
<dbReference type="AlphaFoldDB" id="A0A162IP63"/>
<proteinExistence type="predicted"/>